<keyword evidence="2" id="KW-0808">Transferase</keyword>
<dbReference type="PROSITE" id="PS50404">
    <property type="entry name" value="GST_NTER"/>
    <property type="match status" value="1"/>
</dbReference>
<accession>A0A086P7Q0</accession>
<dbReference type="GO" id="GO:0043295">
    <property type="term" value="F:glutathione binding"/>
    <property type="evidence" value="ECO:0007669"/>
    <property type="project" value="TreeGrafter"/>
</dbReference>
<organism evidence="5 6">
    <name type="scientific">Sphingobium herbicidovorans (strain ATCC 700291 / DSM 11019 / CCUG 56400 / KCTC 2939 / LMG 18315 / NBRC 16415 / MH)</name>
    <name type="common">Sphingomonas herbicidovorans</name>
    <dbReference type="NCBI Taxonomy" id="1219045"/>
    <lineage>
        <taxon>Bacteria</taxon>
        <taxon>Pseudomonadati</taxon>
        <taxon>Pseudomonadota</taxon>
        <taxon>Alphaproteobacteria</taxon>
        <taxon>Sphingomonadales</taxon>
        <taxon>Sphingomonadaceae</taxon>
        <taxon>Sphingobium</taxon>
    </lineage>
</organism>
<protein>
    <recommendedName>
        <fullName evidence="1">glutathione transferase</fullName>
        <ecNumber evidence="1">2.5.1.18</ecNumber>
    </recommendedName>
</protein>
<dbReference type="PATRIC" id="fig|1219045.3.peg.2842"/>
<dbReference type="Proteomes" id="UP000024284">
    <property type="component" value="Unassembled WGS sequence"/>
</dbReference>
<dbReference type="PANTHER" id="PTHR43900">
    <property type="entry name" value="GLUTATHIONE S-TRANSFERASE RHO"/>
    <property type="match status" value="1"/>
</dbReference>
<dbReference type="InterPro" id="IPR040079">
    <property type="entry name" value="Glutathione_S-Trfase"/>
</dbReference>
<dbReference type="eggNOG" id="COG0625">
    <property type="taxonomic scope" value="Bacteria"/>
</dbReference>
<proteinExistence type="predicted"/>
<evidence type="ECO:0000313" key="5">
    <source>
        <dbReference type="EMBL" id="KFG89418.1"/>
    </source>
</evidence>
<dbReference type="InterPro" id="IPR004046">
    <property type="entry name" value="GST_C"/>
</dbReference>
<dbReference type="GO" id="GO:0006749">
    <property type="term" value="P:glutathione metabolic process"/>
    <property type="evidence" value="ECO:0007669"/>
    <property type="project" value="TreeGrafter"/>
</dbReference>
<dbReference type="EMBL" id="JFZA02000029">
    <property type="protein sequence ID" value="KFG89418.1"/>
    <property type="molecule type" value="Genomic_DNA"/>
</dbReference>
<dbReference type="GO" id="GO:0005737">
    <property type="term" value="C:cytoplasm"/>
    <property type="evidence" value="ECO:0007669"/>
    <property type="project" value="TreeGrafter"/>
</dbReference>
<dbReference type="EC" id="2.5.1.18" evidence="1"/>
<dbReference type="Gene3D" id="3.40.30.10">
    <property type="entry name" value="Glutaredoxin"/>
    <property type="match status" value="1"/>
</dbReference>
<dbReference type="Pfam" id="PF13417">
    <property type="entry name" value="GST_N_3"/>
    <property type="match status" value="1"/>
</dbReference>
<evidence type="ECO:0000313" key="6">
    <source>
        <dbReference type="Proteomes" id="UP000024284"/>
    </source>
</evidence>
<dbReference type="GO" id="GO:0004364">
    <property type="term" value="F:glutathione transferase activity"/>
    <property type="evidence" value="ECO:0007669"/>
    <property type="project" value="UniProtKB-EC"/>
</dbReference>
<evidence type="ECO:0000256" key="2">
    <source>
        <dbReference type="ARBA" id="ARBA00022679"/>
    </source>
</evidence>
<dbReference type="InterPro" id="IPR010987">
    <property type="entry name" value="Glutathione-S-Trfase_C-like"/>
</dbReference>
<gene>
    <name evidence="5" type="ORF">BV98_002802</name>
</gene>
<dbReference type="Gene3D" id="1.20.1050.10">
    <property type="match status" value="1"/>
</dbReference>
<dbReference type="InterPro" id="IPR004045">
    <property type="entry name" value="Glutathione_S-Trfase_N"/>
</dbReference>
<dbReference type="SFLD" id="SFLDG00358">
    <property type="entry name" value="Main_(cytGST)"/>
    <property type="match status" value="1"/>
</dbReference>
<feature type="domain" description="GST N-terminal" evidence="3">
    <location>
        <begin position="1"/>
        <end position="77"/>
    </location>
</feature>
<dbReference type="SFLD" id="SFLDS00019">
    <property type="entry name" value="Glutathione_Transferase_(cytos"/>
    <property type="match status" value="1"/>
</dbReference>
<dbReference type="RefSeq" id="WP_037467256.1">
    <property type="nucleotide sequence ID" value="NZ_BCZD01000006.1"/>
</dbReference>
<dbReference type="STRING" id="76947.GCA_002080435_02693"/>
<dbReference type="AlphaFoldDB" id="A0A086P7Q0"/>
<dbReference type="CDD" id="cd00570">
    <property type="entry name" value="GST_N_family"/>
    <property type="match status" value="1"/>
</dbReference>
<feature type="domain" description="GST C-terminal" evidence="4">
    <location>
        <begin position="82"/>
        <end position="215"/>
    </location>
</feature>
<dbReference type="InterPro" id="IPR036249">
    <property type="entry name" value="Thioredoxin-like_sf"/>
</dbReference>
<dbReference type="Pfam" id="PF00043">
    <property type="entry name" value="GST_C"/>
    <property type="match status" value="1"/>
</dbReference>
<evidence type="ECO:0000256" key="1">
    <source>
        <dbReference type="ARBA" id="ARBA00012452"/>
    </source>
</evidence>
<dbReference type="PANTHER" id="PTHR43900:SF3">
    <property type="entry name" value="GLUTATHIONE S-TRANSFERASE RHO"/>
    <property type="match status" value="1"/>
</dbReference>
<evidence type="ECO:0000259" key="3">
    <source>
        <dbReference type="PROSITE" id="PS50404"/>
    </source>
</evidence>
<name>A0A086P7Q0_SPHHM</name>
<sequence length="217" mass="23941">MIIYGARVSPFVRKVIVFAAEKELAVEVKPGGFGQGGEIFAQASPFGKIPAFQDGDFLISDSSAIITYMDAVQPEPNLIPLEPKARARTIWYEEFGDTIVQAAGAAIFFNRVVAPLMGMPQDLAAAEKAEAEALPRVLDYIEKTLPDSGFLVEDRFTLADIAVVCPLMNVGYCDTVQIADRWPKVGQWMERMRARPSFAAALEIEIPQIEKMKDKLK</sequence>
<reference evidence="5" key="1">
    <citation type="submission" date="2014-08" db="EMBL/GenBank/DDBJ databases">
        <title>Draft genome sequences of Sphingobium herbicidovorans.</title>
        <authorList>
            <person name="Gan H.M."/>
            <person name="Gan H.Y."/>
            <person name="Savka M.A."/>
        </authorList>
    </citation>
    <scope>NUCLEOTIDE SEQUENCE [LARGE SCALE GENOMIC DNA]</scope>
    <source>
        <strain evidence="5">NBRC 16415</strain>
    </source>
</reference>
<dbReference type="OrthoDB" id="9782992at2"/>
<evidence type="ECO:0000259" key="4">
    <source>
        <dbReference type="PROSITE" id="PS50405"/>
    </source>
</evidence>
<comment type="caution">
    <text evidence="5">The sequence shown here is derived from an EMBL/GenBank/DDBJ whole genome shotgun (WGS) entry which is preliminary data.</text>
</comment>
<dbReference type="SUPFAM" id="SSF47616">
    <property type="entry name" value="GST C-terminal domain-like"/>
    <property type="match status" value="1"/>
</dbReference>
<dbReference type="InterPro" id="IPR036282">
    <property type="entry name" value="Glutathione-S-Trfase_C_sf"/>
</dbReference>
<dbReference type="PROSITE" id="PS50405">
    <property type="entry name" value="GST_CTER"/>
    <property type="match status" value="1"/>
</dbReference>
<keyword evidence="6" id="KW-1185">Reference proteome</keyword>
<dbReference type="SUPFAM" id="SSF52833">
    <property type="entry name" value="Thioredoxin-like"/>
    <property type="match status" value="1"/>
</dbReference>